<evidence type="ECO:0000259" key="1">
    <source>
        <dbReference type="Pfam" id="PF09995"/>
    </source>
</evidence>
<name>A0A8H8CLT8_PSICU</name>
<proteinExistence type="predicted"/>
<accession>A0A8H8CLT8</accession>
<reference evidence="2" key="1">
    <citation type="submission" date="2021-02" db="EMBL/GenBank/DDBJ databases">
        <title>Psilocybe cubensis genome.</title>
        <authorList>
            <person name="Mckernan K.J."/>
            <person name="Crawford S."/>
            <person name="Trippe A."/>
            <person name="Kane L.T."/>
            <person name="Mclaughlin S."/>
        </authorList>
    </citation>
    <scope>NUCLEOTIDE SEQUENCE [LARGE SCALE GENOMIC DNA]</scope>
    <source>
        <strain evidence="2">MGC-MH-2018</strain>
    </source>
</reference>
<dbReference type="GO" id="GO:0016491">
    <property type="term" value="F:oxidoreductase activity"/>
    <property type="evidence" value="ECO:0007669"/>
    <property type="project" value="InterPro"/>
</dbReference>
<dbReference type="Pfam" id="PF09995">
    <property type="entry name" value="MPAB_Lcp_cat"/>
    <property type="match status" value="1"/>
</dbReference>
<sequence>MRNDIISDLRPQIGAAMSLFASGTGLILEAHHPSISIAVQTHSEFYSRPLTRLLKTFLFAEMMFNGTSEEREQTASWLAWTHRNIHGRITSKAREELRLPEDFKSYGYTDDLKAWVMHLLPSKCATANRTDEDFQTFQTREILENTCVALRLGVPDHLLESFMAMFNRQLDLLDHGHSASQKLVEEIENAATTSNIYYLGLDSPLEYHTAGPSVATLPFLNTLQHLPVAIVLDTTHPSLLRMPTPQRLCVQNTVAMSGIAPLLTASSTPYLALQLLFPGQSACALLMD</sequence>
<dbReference type="EMBL" id="JAFIQS010000004">
    <property type="protein sequence ID" value="KAG5169850.1"/>
    <property type="molecule type" value="Genomic_DNA"/>
</dbReference>
<organism evidence="2">
    <name type="scientific">Psilocybe cubensis</name>
    <name type="common">Psychedelic mushroom</name>
    <name type="synonym">Stropharia cubensis</name>
    <dbReference type="NCBI Taxonomy" id="181762"/>
    <lineage>
        <taxon>Eukaryota</taxon>
        <taxon>Fungi</taxon>
        <taxon>Dikarya</taxon>
        <taxon>Basidiomycota</taxon>
        <taxon>Agaricomycotina</taxon>
        <taxon>Agaricomycetes</taxon>
        <taxon>Agaricomycetidae</taxon>
        <taxon>Agaricales</taxon>
        <taxon>Agaricineae</taxon>
        <taxon>Strophariaceae</taxon>
        <taxon>Psilocybe</taxon>
    </lineage>
</organism>
<evidence type="ECO:0000313" key="2">
    <source>
        <dbReference type="EMBL" id="KAG5169850.1"/>
    </source>
</evidence>
<comment type="caution">
    <text evidence="2">The sequence shown here is derived from an EMBL/GenBank/DDBJ whole genome shotgun (WGS) entry which is preliminary data.</text>
</comment>
<dbReference type="AlphaFoldDB" id="A0A8H8CLT8"/>
<gene>
    <name evidence="2" type="ORF">JR316_004231</name>
</gene>
<dbReference type="OrthoDB" id="4173905at2759"/>
<protein>
    <recommendedName>
        <fullName evidence="1">ER-bound oxygenase mpaB/mpaB'/Rubber oxygenase catalytic domain-containing protein</fullName>
    </recommendedName>
</protein>
<dbReference type="InterPro" id="IPR018713">
    <property type="entry name" value="MPAB/Lcp_cat_dom"/>
</dbReference>
<feature type="domain" description="ER-bound oxygenase mpaB/mpaB'/Rubber oxygenase catalytic" evidence="1">
    <location>
        <begin position="15"/>
        <end position="187"/>
    </location>
</feature>